<protein>
    <recommendedName>
        <fullName evidence="1">DUF1588 domain-containing protein</fullName>
    </recommendedName>
</protein>
<feature type="domain" description="DUF1588" evidence="1">
    <location>
        <begin position="323"/>
        <end position="410"/>
    </location>
</feature>
<keyword evidence="3" id="KW-1185">Reference proteome</keyword>
<dbReference type="AlphaFoldDB" id="A0AAN2BM40"/>
<evidence type="ECO:0000259" key="1">
    <source>
        <dbReference type="Pfam" id="PF07627"/>
    </source>
</evidence>
<dbReference type="Proteomes" id="UP001320119">
    <property type="component" value="Chromosome"/>
</dbReference>
<sequence length="931" mass="102283">MPAENLALEQYQNTVEGPVVQARCVLCHVNGGASGNTRLVFTAGDGQAATNYSVLQNFVATVDDGDALVLSKTQGGALHQGGAVFGTTTTEFMALESVLQLLTGNSENNTKVAMFDQVENAPPADTLRRAALILAGRLPTAQELAATQTETQLKASLRGLMAGEGFHQFLIRGANDRLLTDAFNQELNLDVIEPNASFYPTLAAKFVTANQQGEREDFYGNYYRQLRYGVAQAPLELIAYVVENDRPYTEVLTADYTLANSALAQVYNADWDNLFTADDDFSIFKVVQNRGQVLHDGEFSSEFIEGVGSVIDSHGAFVEYPHAGVLNEPAFLNRYPTTDTNRNRARARWTFYHFLGVDIEKSAARTNDPEALADTNNPTMNNANCTVCHIAMDPVAGAFQNYGDEGLYRNSWGGLDALPRVYKDGDLYERGDTWFRDVRAPGFGVLAAPSDGVYSRANSLQWLAQQIVADERFAEAAIKFWWPAVMAEELIEAPEALEDANYAEQLAAFDAQNTFIQTLADDFRVGINGGAAYNLKDMLVEMLMSPWFRAQQSTAPLEQNQRVMLAGVGTGRLLTPEELEAKTSALLGYAWGESEAPWLLDNHYTQLLDRYLIYYGGMDSFGITSRARELNTLMSNVALTQAVSVACGAVVLDFNRTPAPSLFSMVDRYVTPVSHGSALAAVTGTATAASSEHMLSVGIPAGEQRLNLRFANPHWDGDLQEGTNLIITSVQIRNSSGAVVLDLAGDALSAVDGVIFTTNDQGNPTGGRFYDNAAAAYTGTILWSGGVSIPVVLPADDNYTVSVAAWRRNVPGYPVNMVVSVDALAPYSQSAGEQLLREQLVRLHQLFLGQALSTDSLEIEASYQLLVDTWQWRQANMPERAYDWETEGCDIPIPNWWQQDWTSELADTRYMQGTWISMLIYFMTDYHYLHE</sequence>
<reference evidence="2 3" key="1">
    <citation type="journal article" date="2022" name="IScience">
        <title>An ultrasensitive nanofiber-based assay for enzymatic hydrolysis and deep-sea microbial degradation of cellulose.</title>
        <authorList>
            <person name="Tsudome M."/>
            <person name="Tachioka M."/>
            <person name="Miyazaki M."/>
            <person name="Uchimura K."/>
            <person name="Tsuda M."/>
            <person name="Takaki Y."/>
            <person name="Deguchi S."/>
        </authorList>
    </citation>
    <scope>NUCLEOTIDE SEQUENCE [LARGE SCALE GENOMIC DNA]</scope>
    <source>
        <strain evidence="2 3">GE09</strain>
    </source>
</reference>
<dbReference type="EMBL" id="AP023086">
    <property type="protein sequence ID" value="BCD99706.1"/>
    <property type="molecule type" value="Genomic_DNA"/>
</dbReference>
<organism evidence="2 3">
    <name type="scientific">Marinagarivorans cellulosilyticus</name>
    <dbReference type="NCBI Taxonomy" id="2721545"/>
    <lineage>
        <taxon>Bacteria</taxon>
        <taxon>Pseudomonadati</taxon>
        <taxon>Pseudomonadota</taxon>
        <taxon>Gammaproteobacteria</taxon>
        <taxon>Cellvibrionales</taxon>
        <taxon>Cellvibrionaceae</taxon>
        <taxon>Marinagarivorans</taxon>
    </lineage>
</organism>
<accession>A0AAN2BM40</accession>
<evidence type="ECO:0000313" key="2">
    <source>
        <dbReference type="EMBL" id="BCD99706.1"/>
    </source>
</evidence>
<gene>
    <name evidence="2" type="ORF">MARGE09_P3908</name>
</gene>
<name>A0AAN2BM40_9GAMM</name>
<evidence type="ECO:0000313" key="3">
    <source>
        <dbReference type="Proteomes" id="UP001320119"/>
    </source>
</evidence>
<proteinExistence type="predicted"/>
<dbReference type="Pfam" id="PF07627">
    <property type="entry name" value="PSCyt3"/>
    <property type="match status" value="1"/>
</dbReference>
<dbReference type="KEGG" id="marq:MARGE09_P3908"/>
<dbReference type="InterPro" id="IPR013039">
    <property type="entry name" value="DUF1588"/>
</dbReference>